<dbReference type="InterPro" id="IPR011990">
    <property type="entry name" value="TPR-like_helical_dom_sf"/>
</dbReference>
<accession>A0A0P1FAG1</accession>
<organism evidence="5 6">
    <name type="scientific">Shimia marina</name>
    <dbReference type="NCBI Taxonomy" id="321267"/>
    <lineage>
        <taxon>Bacteria</taxon>
        <taxon>Pseudomonadati</taxon>
        <taxon>Pseudomonadota</taxon>
        <taxon>Alphaproteobacteria</taxon>
        <taxon>Rhodobacterales</taxon>
        <taxon>Roseobacteraceae</taxon>
    </lineage>
</organism>
<dbReference type="InterPro" id="IPR050498">
    <property type="entry name" value="Ycf3"/>
</dbReference>
<reference evidence="5 6" key="1">
    <citation type="submission" date="2015-09" db="EMBL/GenBank/DDBJ databases">
        <authorList>
            <consortium name="Swine Surveillance"/>
        </authorList>
    </citation>
    <scope>NUCLEOTIDE SEQUENCE [LARGE SCALE GENOMIC DNA]</scope>
    <source>
        <strain evidence="5 6">CECT 7688</strain>
    </source>
</reference>
<dbReference type="SMART" id="SM00028">
    <property type="entry name" value="TPR"/>
    <property type="match status" value="2"/>
</dbReference>
<keyword evidence="5" id="KW-0808">Transferase</keyword>
<dbReference type="PROSITE" id="PS50005">
    <property type="entry name" value="TPR"/>
    <property type="match status" value="1"/>
</dbReference>
<dbReference type="GO" id="GO:0016740">
    <property type="term" value="F:transferase activity"/>
    <property type="evidence" value="ECO:0007669"/>
    <property type="project" value="UniProtKB-KW"/>
</dbReference>
<dbReference type="RefSeq" id="WP_058240206.1">
    <property type="nucleotide sequence ID" value="NZ_CYPW01000024.1"/>
</dbReference>
<feature type="repeat" description="TPR" evidence="3">
    <location>
        <begin position="98"/>
        <end position="131"/>
    </location>
</feature>
<name>A0A0P1FAG1_9RHOB</name>
<dbReference type="PANTHER" id="PTHR44858">
    <property type="entry name" value="TETRATRICOPEPTIDE REPEAT PROTEIN 6"/>
    <property type="match status" value="1"/>
</dbReference>
<keyword evidence="6" id="KW-1185">Reference proteome</keyword>
<evidence type="ECO:0000256" key="3">
    <source>
        <dbReference type="PROSITE-ProRule" id="PRU00339"/>
    </source>
</evidence>
<gene>
    <name evidence="5" type="ORF">SHM7688_02496</name>
</gene>
<dbReference type="Proteomes" id="UP000054823">
    <property type="component" value="Unassembled WGS sequence"/>
</dbReference>
<dbReference type="PANTHER" id="PTHR44858:SF1">
    <property type="entry name" value="UDP-N-ACETYLGLUCOSAMINE--PEPTIDE N-ACETYLGLUCOSAMINYLTRANSFERASE SPINDLY-RELATED"/>
    <property type="match status" value="1"/>
</dbReference>
<dbReference type="PROSITE" id="PS51257">
    <property type="entry name" value="PROKAR_LIPOPROTEIN"/>
    <property type="match status" value="1"/>
</dbReference>
<keyword evidence="2 3" id="KW-0802">TPR repeat</keyword>
<dbReference type="Pfam" id="PF14559">
    <property type="entry name" value="TPR_19"/>
    <property type="match status" value="1"/>
</dbReference>
<dbReference type="EMBL" id="CYPW01000024">
    <property type="protein sequence ID" value="CUH53045.1"/>
    <property type="molecule type" value="Genomic_DNA"/>
</dbReference>
<dbReference type="OrthoDB" id="9815010at2"/>
<sequence length="184" mass="19955">MRILFALLLSAGSAAASSCPQPPDHSEALDHLFDRIQRAPDPATAQIISNDMWGYWTDAPDDAAQEILNRGMRKRAGWDLLGAQKDFDALVAYCPDYAEGYNQRAFVNFLAQDFEAALPDLQRALELSPRHVGAHSGLALTLIGLGREAAAQDALAAALELNPWLPERSLYKSAAPKSAPGEEL</sequence>
<dbReference type="AlphaFoldDB" id="A0A0P1FAG1"/>
<dbReference type="SUPFAM" id="SSF48452">
    <property type="entry name" value="TPR-like"/>
    <property type="match status" value="1"/>
</dbReference>
<evidence type="ECO:0000256" key="2">
    <source>
        <dbReference type="ARBA" id="ARBA00022803"/>
    </source>
</evidence>
<proteinExistence type="predicted"/>
<keyword evidence="1" id="KW-0677">Repeat</keyword>
<feature type="signal peptide" evidence="4">
    <location>
        <begin position="1"/>
        <end position="16"/>
    </location>
</feature>
<evidence type="ECO:0000256" key="1">
    <source>
        <dbReference type="ARBA" id="ARBA00022737"/>
    </source>
</evidence>
<protein>
    <submittedName>
        <fullName evidence="5">Putative O-linked N-acetylglucosamine transferase, SPINDLY family</fullName>
    </submittedName>
</protein>
<dbReference type="STRING" id="321267.SHM7688_02496"/>
<evidence type="ECO:0000313" key="6">
    <source>
        <dbReference type="Proteomes" id="UP000054823"/>
    </source>
</evidence>
<evidence type="ECO:0000256" key="4">
    <source>
        <dbReference type="SAM" id="SignalP"/>
    </source>
</evidence>
<dbReference type="InterPro" id="IPR019734">
    <property type="entry name" value="TPR_rpt"/>
</dbReference>
<feature type="chain" id="PRO_5006062440" evidence="4">
    <location>
        <begin position="17"/>
        <end position="184"/>
    </location>
</feature>
<evidence type="ECO:0000313" key="5">
    <source>
        <dbReference type="EMBL" id="CUH53045.1"/>
    </source>
</evidence>
<dbReference type="Gene3D" id="1.25.40.10">
    <property type="entry name" value="Tetratricopeptide repeat domain"/>
    <property type="match status" value="1"/>
</dbReference>
<keyword evidence="4" id="KW-0732">Signal</keyword>